<feature type="compositionally biased region" description="Polar residues" evidence="1">
    <location>
        <begin position="42"/>
        <end position="55"/>
    </location>
</feature>
<comment type="caution">
    <text evidence="2">The sequence shown here is derived from an EMBL/GenBank/DDBJ whole genome shotgun (WGS) entry which is preliminary data.</text>
</comment>
<reference evidence="2 3" key="1">
    <citation type="submission" date="2016-12" db="EMBL/GenBank/DDBJ databases">
        <title>The genomes of Aspergillus section Nigri reveals drivers in fungal speciation.</title>
        <authorList>
            <consortium name="DOE Joint Genome Institute"/>
            <person name="Vesth T.C."/>
            <person name="Nybo J."/>
            <person name="Theobald S."/>
            <person name="Brandl J."/>
            <person name="Frisvad J.C."/>
            <person name="Nielsen K.F."/>
            <person name="Lyhne E.K."/>
            <person name="Kogle M.E."/>
            <person name="Kuo A."/>
            <person name="Riley R."/>
            <person name="Clum A."/>
            <person name="Nolan M."/>
            <person name="Lipzen A."/>
            <person name="Salamov A."/>
            <person name="Henrissat B."/>
            <person name="Wiebenga A."/>
            <person name="De Vries R.P."/>
            <person name="Grigoriev I.V."/>
            <person name="Mortensen U.H."/>
            <person name="Andersen M.R."/>
            <person name="Baker S.E."/>
        </authorList>
    </citation>
    <scope>NUCLEOTIDE SEQUENCE [LARGE SCALE GENOMIC DNA]</scope>
    <source>
        <strain evidence="2 3">CBS 117.55</strain>
    </source>
</reference>
<protein>
    <recommendedName>
        <fullName evidence="4">Aminoglycoside phosphotransferase domain-containing protein</fullName>
    </recommendedName>
</protein>
<dbReference type="VEuPathDB" id="FungiDB:BO70DRAFT_429214"/>
<dbReference type="RefSeq" id="XP_025399418.1">
    <property type="nucleotide sequence ID" value="XM_025548054.1"/>
</dbReference>
<dbReference type="AlphaFoldDB" id="A0A317W6Y7"/>
<evidence type="ECO:0000313" key="3">
    <source>
        <dbReference type="Proteomes" id="UP000247233"/>
    </source>
</evidence>
<dbReference type="EMBL" id="MSFL01000012">
    <property type="protein sequence ID" value="PWY82153.1"/>
    <property type="molecule type" value="Genomic_DNA"/>
</dbReference>
<evidence type="ECO:0000256" key="1">
    <source>
        <dbReference type="SAM" id="MobiDB-lite"/>
    </source>
</evidence>
<gene>
    <name evidence="2" type="ORF">BO70DRAFT_429214</name>
</gene>
<sequence length="223" mass="24893">MFQPKRTFSTKEMMCQEHQRIGIPLKTDGLSINTPLYDPTSRDPQTTSPLDPSTDISTIPDETLLDLLGSAPVLYDISGARVIRISRTLIPKSGAYTRPGEAALLDFVRENPSIPVPKVHRVINIESGNGYYRPECVIAMDFIEGLPVEEIWDTSSDTQREDTISQVTSMIYPVGMDVATTLVMDRFRAPLSPDLLLEKITSHERLWRSFSGIMCGLTTAQFT</sequence>
<keyword evidence="3" id="KW-1185">Reference proteome</keyword>
<name>A0A317W6Y7_9EURO</name>
<accession>A0A317W6Y7</accession>
<feature type="region of interest" description="Disordered" evidence="1">
    <location>
        <begin position="30"/>
        <end position="55"/>
    </location>
</feature>
<proteinExistence type="predicted"/>
<dbReference type="Proteomes" id="UP000247233">
    <property type="component" value="Unassembled WGS sequence"/>
</dbReference>
<organism evidence="2 3">
    <name type="scientific">Aspergillus heteromorphus CBS 117.55</name>
    <dbReference type="NCBI Taxonomy" id="1448321"/>
    <lineage>
        <taxon>Eukaryota</taxon>
        <taxon>Fungi</taxon>
        <taxon>Dikarya</taxon>
        <taxon>Ascomycota</taxon>
        <taxon>Pezizomycotina</taxon>
        <taxon>Eurotiomycetes</taxon>
        <taxon>Eurotiomycetidae</taxon>
        <taxon>Eurotiales</taxon>
        <taxon>Aspergillaceae</taxon>
        <taxon>Aspergillus</taxon>
        <taxon>Aspergillus subgen. Circumdati</taxon>
    </lineage>
</organism>
<evidence type="ECO:0008006" key="4">
    <source>
        <dbReference type="Google" id="ProtNLM"/>
    </source>
</evidence>
<evidence type="ECO:0000313" key="2">
    <source>
        <dbReference type="EMBL" id="PWY82153.1"/>
    </source>
</evidence>
<dbReference type="GeneID" id="37070291"/>
<dbReference type="OrthoDB" id="3250044at2759"/>